<protein>
    <submittedName>
        <fullName evidence="1">Uncharacterized protein</fullName>
    </submittedName>
</protein>
<proteinExistence type="predicted"/>
<dbReference type="GeneID" id="79585618"/>
<accession>A0A6M3T8A3</accession>
<name>A0A6M3T8A3_9CAUD</name>
<dbReference type="KEGG" id="vg:79585618"/>
<organism evidence="1 2">
    <name type="scientific">Sphingomonas phage Kharn</name>
    <dbReference type="NCBI Taxonomy" id="2686312"/>
    <lineage>
        <taxon>Viruses</taxon>
        <taxon>Duplodnaviria</taxon>
        <taxon>Heunggongvirae</taxon>
        <taxon>Uroviricota</taxon>
        <taxon>Caudoviricetes</taxon>
        <taxon>Johnpaulvirinae</taxon>
        <taxon>Kharnvirus</taxon>
        <taxon>Kharnvirus kharn</taxon>
    </lineage>
</organism>
<evidence type="ECO:0000313" key="2">
    <source>
        <dbReference type="Proteomes" id="UP000501971"/>
    </source>
</evidence>
<dbReference type="RefSeq" id="YP_010738252.1">
    <property type="nucleotide sequence ID" value="NC_073024.1"/>
</dbReference>
<reference evidence="1 2" key="1">
    <citation type="submission" date="2019-11" db="EMBL/GenBank/DDBJ databases">
        <authorList>
            <person name="Hylling O."/>
            <person name="Hansen L.H."/>
            <person name="Johansen A."/>
        </authorList>
    </citation>
    <scope>NUCLEOTIDE SEQUENCE [LARGE SCALE GENOMIC DNA]</scope>
</reference>
<dbReference type="Proteomes" id="UP000501971">
    <property type="component" value="Segment"/>
</dbReference>
<keyword evidence="2" id="KW-1185">Reference proteome</keyword>
<evidence type="ECO:0000313" key="1">
    <source>
        <dbReference type="EMBL" id="QJD54546.1"/>
    </source>
</evidence>
<dbReference type="EMBL" id="MN734439">
    <property type="protein sequence ID" value="QJD54546.1"/>
    <property type="molecule type" value="Genomic_DNA"/>
</dbReference>
<sequence>MNATPVKRLDCIRALTLNTKVFIAGGDMREMVSVEIGPFAVVAAKRCDGIEVMDDKHCNVPFVLCYEGIYAANLNKKLPRPKIIRQGNDSRYDGKSDDDATFRLVARDACSVA</sequence>